<reference evidence="3" key="1">
    <citation type="submission" date="2022-08" db="EMBL/GenBank/DDBJ databases">
        <title>A Global Phylogenomic Analysis of the Shiitake Genus Lentinula.</title>
        <authorList>
            <consortium name="DOE Joint Genome Institute"/>
            <person name="Sierra-Patev S."/>
            <person name="Min B."/>
            <person name="Naranjo-Ortiz M."/>
            <person name="Looney B."/>
            <person name="Konkel Z."/>
            <person name="Slot J.C."/>
            <person name="Sakamoto Y."/>
            <person name="Steenwyk J.L."/>
            <person name="Rokas A."/>
            <person name="Carro J."/>
            <person name="Camarero S."/>
            <person name="Ferreira P."/>
            <person name="Molpeceres G."/>
            <person name="Ruiz-Duenas F.J."/>
            <person name="Serrano A."/>
            <person name="Henrissat B."/>
            <person name="Drula E."/>
            <person name="Hughes K.W."/>
            <person name="Mata J.L."/>
            <person name="Ishikawa N.K."/>
            <person name="Vargas-Isla R."/>
            <person name="Ushijima S."/>
            <person name="Smith C.A."/>
            <person name="Ahrendt S."/>
            <person name="Andreopoulos W."/>
            <person name="He G."/>
            <person name="Labutti K."/>
            <person name="Lipzen A."/>
            <person name="Ng V."/>
            <person name="Riley R."/>
            <person name="Sandor L."/>
            <person name="Barry K."/>
            <person name="Martinez A.T."/>
            <person name="Xiao Y."/>
            <person name="Gibbons J.G."/>
            <person name="Terashima K."/>
            <person name="Grigoriev I.V."/>
            <person name="Hibbett D.S."/>
        </authorList>
    </citation>
    <scope>NUCLEOTIDE SEQUENCE</scope>
    <source>
        <strain evidence="3">RHP3577 ss4</strain>
    </source>
</reference>
<feature type="region of interest" description="Disordered" evidence="1">
    <location>
        <begin position="1"/>
        <end position="23"/>
    </location>
</feature>
<keyword evidence="4" id="KW-1185">Reference proteome</keyword>
<accession>A0ABQ8VSA0</accession>
<gene>
    <name evidence="3" type="ORF">C8R41DRAFT_900393</name>
</gene>
<dbReference type="SUPFAM" id="SSF56112">
    <property type="entry name" value="Protein kinase-like (PK-like)"/>
    <property type="match status" value="1"/>
</dbReference>
<evidence type="ECO:0000313" key="3">
    <source>
        <dbReference type="EMBL" id="KAJ4499253.1"/>
    </source>
</evidence>
<dbReference type="Pfam" id="PF17667">
    <property type="entry name" value="Pkinase_fungal"/>
    <property type="match status" value="1"/>
</dbReference>
<comment type="caution">
    <text evidence="3">The sequence shown here is derived from an EMBL/GenBank/DDBJ whole genome shotgun (WGS) entry which is preliminary data.</text>
</comment>
<organism evidence="3 4">
    <name type="scientific">Lentinula lateritia</name>
    <dbReference type="NCBI Taxonomy" id="40482"/>
    <lineage>
        <taxon>Eukaryota</taxon>
        <taxon>Fungi</taxon>
        <taxon>Dikarya</taxon>
        <taxon>Basidiomycota</taxon>
        <taxon>Agaricomycotina</taxon>
        <taxon>Agaricomycetes</taxon>
        <taxon>Agaricomycetidae</taxon>
        <taxon>Agaricales</taxon>
        <taxon>Marasmiineae</taxon>
        <taxon>Omphalotaceae</taxon>
        <taxon>Lentinula</taxon>
    </lineage>
</organism>
<proteinExistence type="predicted"/>
<evidence type="ECO:0000256" key="1">
    <source>
        <dbReference type="SAM" id="MobiDB-lite"/>
    </source>
</evidence>
<dbReference type="InterPro" id="IPR011009">
    <property type="entry name" value="Kinase-like_dom_sf"/>
</dbReference>
<feature type="domain" description="Fungal-type protein kinase" evidence="2">
    <location>
        <begin position="161"/>
        <end position="354"/>
    </location>
</feature>
<sequence length="652" mass="74669">MASSSPRKSDYYPYDGRQSQTRSRIKRDNTDNLIELCSPKAFLKTYASNKQLRSKDLRNVVMNALKEGEFLDDNGWISLRNMGKGQNENETLAFLGQVAETITRAATQHDETLKPQAVACPSPTATYQHSKLGYGFFPDWTAVFNVLSSSIHVDAKPSTVSASRKTPVKTLDIASIAEFKLEDTTEKIIDNEEKMVGAAKQLLENDPCRERILGFTMEKKRTRFWDFSRCAITVSEPFDLNGKPELLVDFLLFVIFAKKHEIGFDPTMPNISVGGEDCSCYEIGNSFFLTVGSPLSEAAYDMVGRATRVWVVVGLFPDRNGDIDVGGRRFRRGVTRRVLKDVWLYDKAHCEREIQSSILEKLDVKQETKLEEYFLTFIMEEVIIYEGEPKRTLKKPSRTEVQPTMMSRTHMLRKHVRSVVNEECLDLFRIAGFIHRDLSGGNTLFFEGRGIISDIEYSKRYNEVSSHDPKTGAPDFMAGEYQANRFFFLPSPTDTTEELFKLQRQWFAPHFVHDVESVYWQYLWFLHNRIPKTPEPSQSALEKVKRQAGRYFGHSIDGNQDRFEVIRNETSYILLRGVLESVYCPLIIQPLDLSITLREEYRVVSPLPMKTSDDAWRLGDVFNGDVYEKFLGKLQAVLDAYPDGYITLDAAR</sequence>
<dbReference type="Proteomes" id="UP001150217">
    <property type="component" value="Unassembled WGS sequence"/>
</dbReference>
<protein>
    <recommendedName>
        <fullName evidence="2">Fungal-type protein kinase domain-containing protein</fullName>
    </recommendedName>
</protein>
<name>A0ABQ8VSA0_9AGAR</name>
<evidence type="ECO:0000259" key="2">
    <source>
        <dbReference type="Pfam" id="PF17667"/>
    </source>
</evidence>
<dbReference type="InterPro" id="IPR040976">
    <property type="entry name" value="Pkinase_fungal"/>
</dbReference>
<evidence type="ECO:0000313" key="4">
    <source>
        <dbReference type="Proteomes" id="UP001150217"/>
    </source>
</evidence>
<dbReference type="EMBL" id="JANVFT010000011">
    <property type="protein sequence ID" value="KAJ4499253.1"/>
    <property type="molecule type" value="Genomic_DNA"/>
</dbReference>